<gene>
    <name evidence="1" type="ORF">GLOINDRAFT_22137</name>
</gene>
<organism evidence="1">
    <name type="scientific">Rhizophagus irregularis (strain DAOM 181602 / DAOM 197198 / MUCL 43194)</name>
    <name type="common">Arbuscular mycorrhizal fungus</name>
    <name type="synonym">Glomus intraradices</name>
    <dbReference type="NCBI Taxonomy" id="747089"/>
    <lineage>
        <taxon>Eukaryota</taxon>
        <taxon>Fungi</taxon>
        <taxon>Fungi incertae sedis</taxon>
        <taxon>Mucoromycota</taxon>
        <taxon>Glomeromycotina</taxon>
        <taxon>Glomeromycetes</taxon>
        <taxon>Glomerales</taxon>
        <taxon>Glomeraceae</taxon>
        <taxon>Rhizophagus</taxon>
    </lineage>
</organism>
<reference evidence="1" key="1">
    <citation type="submission" date="2013-07" db="EMBL/GenBank/DDBJ databases">
        <title>The genome of an arbuscular mycorrhizal fungus provides insights into the evolution of the oldest plant symbiosis.</title>
        <authorList>
            <consortium name="DOE Joint Genome Institute"/>
            <person name="Tisserant E."/>
            <person name="Malbreil M."/>
            <person name="Kuo A."/>
            <person name="Kohler A."/>
            <person name="Symeonidi A."/>
            <person name="Balestrini R."/>
            <person name="Charron P."/>
            <person name="Duensing N."/>
            <person name="Frei-dit-Frey N."/>
            <person name="Gianinazzi-Pearson V."/>
            <person name="Gilbert B."/>
            <person name="Handa Y."/>
            <person name="Hijri M."/>
            <person name="Kaul R."/>
            <person name="Kawaguchi M."/>
            <person name="Krajinski F."/>
            <person name="Lammers P."/>
            <person name="Lapierre D."/>
            <person name="Masclaux F.G."/>
            <person name="Murat C."/>
            <person name="Morin E."/>
            <person name="Ndikumana S."/>
            <person name="Pagni M."/>
            <person name="Petitpierre D."/>
            <person name="Requena N."/>
            <person name="Rosikiewicz P."/>
            <person name="Riley R."/>
            <person name="Saito K."/>
            <person name="San Clemente H."/>
            <person name="Shapiro H."/>
            <person name="van Tuinen D."/>
            <person name="Becard G."/>
            <person name="Bonfante P."/>
            <person name="Paszkowski U."/>
            <person name="Shachar-Hill Y."/>
            <person name="Young J.P."/>
            <person name="Sanders I.R."/>
            <person name="Henrissat B."/>
            <person name="Rensing S.A."/>
            <person name="Grigoriev I.V."/>
            <person name="Corradi N."/>
            <person name="Roux C."/>
            <person name="Martin F."/>
        </authorList>
    </citation>
    <scope>NUCLEOTIDE SEQUENCE</scope>
    <source>
        <strain evidence="1">DAOM 197198</strain>
    </source>
</reference>
<dbReference type="VEuPathDB" id="FungiDB:RhiirFUN_021668"/>
<name>U9UNC6_RHIID</name>
<protein>
    <submittedName>
        <fullName evidence="1">Uncharacterized protein</fullName>
    </submittedName>
</protein>
<accession>U9UNC6</accession>
<dbReference type="HOGENOM" id="CLU_729863_0_0_1"/>
<dbReference type="VEuPathDB" id="FungiDB:RhiirFUN_025058"/>
<dbReference type="EMBL" id="KI280478">
    <property type="protein sequence ID" value="ESA17091.1"/>
    <property type="molecule type" value="Genomic_DNA"/>
</dbReference>
<sequence length="379" mass="44604">MSYFPRADDFASALGYDHTPAGPDDFIFNYDTTPTVSHTEDTLLDTLSLHNDFEDYRSFLSPGKNYIFSTKYEKFYMTPHHRASFNKIYNFRRSKSFFFELVDQLPNTNQLQLKIYTNDYHMSSTPINHNFTSQLLNFKFQISKQLTHFFSTQKITKFLTSVIAKLLKIFTHPTSITDGLRRRNVTTSRTNLKFLLPHRAMRMIQMLSLKKDLILFTVKNMGIFNLPPVNLQKSRKDKKHALMLWLDIPFTTLKNQGEYRKDLCNLVMEVTDAHHNYELKLLKLSIEVTPKVPPREDNKILENLRSWVTRYEDAFIIRYYRDEIGLAYQLCTIMDDRPLKRHANDNGNLDTHYGHHKDKKVCILSALKDLENSSSFRTI</sequence>
<evidence type="ECO:0000313" key="1">
    <source>
        <dbReference type="EMBL" id="ESA17091.1"/>
    </source>
</evidence>
<dbReference type="AlphaFoldDB" id="U9UNC6"/>
<proteinExistence type="predicted"/>